<dbReference type="OrthoDB" id="6024727at2"/>
<organism evidence="2 3">
    <name type="scientific">Luteimonas wenzhouensis</name>
    <dbReference type="NCBI Taxonomy" id="2599615"/>
    <lineage>
        <taxon>Bacteria</taxon>
        <taxon>Pseudomonadati</taxon>
        <taxon>Pseudomonadota</taxon>
        <taxon>Gammaproteobacteria</taxon>
        <taxon>Lysobacterales</taxon>
        <taxon>Lysobacteraceae</taxon>
        <taxon>Luteimonas</taxon>
    </lineage>
</organism>
<dbReference type="EMBL" id="VOHE01000003">
    <property type="protein sequence ID" value="TWT19723.1"/>
    <property type="molecule type" value="Genomic_DNA"/>
</dbReference>
<dbReference type="AlphaFoldDB" id="A0A5C5U021"/>
<name>A0A5C5U021_9GAMM</name>
<sequence>MRYRPLPAVPVLASVLLAAALSLATAPVDARDVSCRLSFSMSGWSVFYKTGSGTGHVRCNNGQSMAVRIEARGGGLSIGKSEIRDGRGEFSAVRDIREVLGTYVAAEAHAGAVKSSKAQAMTKGEVSLALAGTGEGWDLGVAFGAFTIQAR</sequence>
<evidence type="ECO:0000313" key="3">
    <source>
        <dbReference type="Proteomes" id="UP000315949"/>
    </source>
</evidence>
<keyword evidence="3" id="KW-1185">Reference proteome</keyword>
<keyword evidence="1" id="KW-0732">Signal</keyword>
<dbReference type="Proteomes" id="UP000315949">
    <property type="component" value="Unassembled WGS sequence"/>
</dbReference>
<accession>A0A5C5U021</accession>
<evidence type="ECO:0000313" key="2">
    <source>
        <dbReference type="EMBL" id="TWT19723.1"/>
    </source>
</evidence>
<reference evidence="2 3" key="1">
    <citation type="submission" date="2019-07" db="EMBL/GenBank/DDBJ databases">
        <title>Luteimonas sp. YD-1 nov., isolated from acidic soil.</title>
        <authorList>
            <person name="Zhou J."/>
        </authorList>
    </citation>
    <scope>NUCLEOTIDE SEQUENCE [LARGE SCALE GENOMIC DNA]</scope>
    <source>
        <strain evidence="2 3">YD-1</strain>
    </source>
</reference>
<gene>
    <name evidence="2" type="ORF">FQY79_07810</name>
</gene>
<protein>
    <submittedName>
        <fullName evidence="2">Uncharacterized protein</fullName>
    </submittedName>
</protein>
<feature type="chain" id="PRO_5023065404" evidence="1">
    <location>
        <begin position="31"/>
        <end position="151"/>
    </location>
</feature>
<feature type="signal peptide" evidence="1">
    <location>
        <begin position="1"/>
        <end position="30"/>
    </location>
</feature>
<comment type="caution">
    <text evidence="2">The sequence shown here is derived from an EMBL/GenBank/DDBJ whole genome shotgun (WGS) entry which is preliminary data.</text>
</comment>
<evidence type="ECO:0000256" key="1">
    <source>
        <dbReference type="SAM" id="SignalP"/>
    </source>
</evidence>
<dbReference type="RefSeq" id="WP_146312345.1">
    <property type="nucleotide sequence ID" value="NZ_VOHE01000003.1"/>
</dbReference>
<proteinExistence type="predicted"/>